<keyword evidence="3" id="KW-1185">Reference proteome</keyword>
<gene>
    <name evidence="2" type="ORF">SAMN05444420_10294</name>
</gene>
<accession>A0A1H2T7I1</accession>
<dbReference type="InterPro" id="IPR018958">
    <property type="entry name" value="Knr4/Smi1-like_dom"/>
</dbReference>
<dbReference type="RefSeq" id="WP_016420306.1">
    <property type="nucleotide sequence ID" value="NZ_FNND01000002.1"/>
</dbReference>
<dbReference type="Gene3D" id="3.40.1580.10">
    <property type="entry name" value="SMI1/KNR4-like"/>
    <property type="match status" value="1"/>
</dbReference>
<dbReference type="AlphaFoldDB" id="A0A1H2T7I1"/>
<dbReference type="SMART" id="SM00860">
    <property type="entry name" value="SMI1_KNR4"/>
    <property type="match status" value="1"/>
</dbReference>
<comment type="caution">
    <text evidence="2">The sequence shown here is derived from an EMBL/GenBank/DDBJ whole genome shotgun (WGS) entry which is preliminary data.</text>
</comment>
<feature type="domain" description="Knr4/Smi1-like" evidence="1">
    <location>
        <begin position="37"/>
        <end position="155"/>
    </location>
</feature>
<dbReference type="Proteomes" id="UP000182771">
    <property type="component" value="Unassembled WGS sequence"/>
</dbReference>
<evidence type="ECO:0000313" key="2">
    <source>
        <dbReference type="EMBL" id="SDW39194.1"/>
    </source>
</evidence>
<dbReference type="OrthoDB" id="6424941at2"/>
<dbReference type="SUPFAM" id="SSF160631">
    <property type="entry name" value="SMI1/KNR4-like"/>
    <property type="match status" value="1"/>
</dbReference>
<evidence type="ECO:0000313" key="3">
    <source>
        <dbReference type="Proteomes" id="UP000182771"/>
    </source>
</evidence>
<organism evidence="2 3">
    <name type="scientific">Capnocytophaga granulosa</name>
    <dbReference type="NCBI Taxonomy" id="45242"/>
    <lineage>
        <taxon>Bacteria</taxon>
        <taxon>Pseudomonadati</taxon>
        <taxon>Bacteroidota</taxon>
        <taxon>Flavobacteriia</taxon>
        <taxon>Flavobacteriales</taxon>
        <taxon>Flavobacteriaceae</taxon>
        <taxon>Capnocytophaga</taxon>
    </lineage>
</organism>
<evidence type="ECO:0000259" key="1">
    <source>
        <dbReference type="SMART" id="SM00860"/>
    </source>
</evidence>
<proteinExistence type="predicted"/>
<dbReference type="InterPro" id="IPR037883">
    <property type="entry name" value="Knr4/Smi1-like_sf"/>
</dbReference>
<dbReference type="GeneID" id="85016193"/>
<dbReference type="EMBL" id="FNND01000002">
    <property type="protein sequence ID" value="SDW39194.1"/>
    <property type="molecule type" value="Genomic_DNA"/>
</dbReference>
<protein>
    <submittedName>
        <fullName evidence="2">SMI1 / KNR4 family (SUKH-1)</fullName>
    </submittedName>
</protein>
<name>A0A1H2T7I1_9FLAO</name>
<sequence>MSTFQENLTILQNLLRQSAGKPVHYGNETYRFTQQAKVTEEELANFEQQYNVRLPEDFKTFLLTLGACTLFEDERGFSHQFYAPEQWESYAKEVFEGTGVYLFPHILLVCYPNVGHQAGFVLGEEDQFGIFYSDVPPEEWEEDTDLMPFSQWLEEEMEICKG</sequence>
<dbReference type="Pfam" id="PF09346">
    <property type="entry name" value="SMI1_KNR4"/>
    <property type="match status" value="1"/>
</dbReference>
<reference evidence="2 3" key="1">
    <citation type="submission" date="2016-10" db="EMBL/GenBank/DDBJ databases">
        <authorList>
            <person name="Varghese N."/>
            <person name="Submissions S."/>
        </authorList>
    </citation>
    <scope>NUCLEOTIDE SEQUENCE [LARGE SCALE GENOMIC DNA]</scope>
    <source>
        <strain evidence="2 3">DSM 11449</strain>
    </source>
</reference>